<comment type="caution">
    <text evidence="1">The sequence shown here is derived from an EMBL/GenBank/DDBJ whole genome shotgun (WGS) entry which is preliminary data.</text>
</comment>
<dbReference type="PANTHER" id="PTHR33116:SF76">
    <property type="entry name" value="DUF4283 DOMAIN-CONTAINING PROTEIN"/>
    <property type="match status" value="1"/>
</dbReference>
<name>A0AAW2XHJ3_9LAMI</name>
<evidence type="ECO:0000313" key="1">
    <source>
        <dbReference type="EMBL" id="KAL0453642.1"/>
    </source>
</evidence>
<evidence type="ECO:0008006" key="2">
    <source>
        <dbReference type="Google" id="ProtNLM"/>
    </source>
</evidence>
<sequence length="250" mass="28522">MIGPKVSAAVREFFKNGKLLKQVNTTLLALVPKVLMPCQDIGVSNEGSDNRLVDITQNTFFLGKKIIENVLLAQELLSRYNRRKLHPRCAIKGDIRKPYDSVEWDSFMEVLRMFQFTPMFIRWIQERVITASYSLSLNGGIYDIFQGARGKGQEERGPTAPMTSYFFCKAAEGSAQIFKNTLELFSDLSGLRSNLGRSQDLWHPSGQLIKRFPIGPRVTSLPRDESLAEVIQHDTWRWVACRSFEVARIM</sequence>
<dbReference type="AlphaFoldDB" id="A0AAW2XHJ3"/>
<organism evidence="1">
    <name type="scientific">Sesamum latifolium</name>
    <dbReference type="NCBI Taxonomy" id="2727402"/>
    <lineage>
        <taxon>Eukaryota</taxon>
        <taxon>Viridiplantae</taxon>
        <taxon>Streptophyta</taxon>
        <taxon>Embryophyta</taxon>
        <taxon>Tracheophyta</taxon>
        <taxon>Spermatophyta</taxon>
        <taxon>Magnoliopsida</taxon>
        <taxon>eudicotyledons</taxon>
        <taxon>Gunneridae</taxon>
        <taxon>Pentapetalae</taxon>
        <taxon>asterids</taxon>
        <taxon>lamiids</taxon>
        <taxon>Lamiales</taxon>
        <taxon>Pedaliaceae</taxon>
        <taxon>Sesamum</taxon>
    </lineage>
</organism>
<dbReference type="EMBL" id="JACGWN010000004">
    <property type="protein sequence ID" value="KAL0453642.1"/>
    <property type="molecule type" value="Genomic_DNA"/>
</dbReference>
<reference evidence="1" key="2">
    <citation type="journal article" date="2024" name="Plant">
        <title>Genomic evolution and insights into agronomic trait innovations of Sesamum species.</title>
        <authorList>
            <person name="Miao H."/>
            <person name="Wang L."/>
            <person name="Qu L."/>
            <person name="Liu H."/>
            <person name="Sun Y."/>
            <person name="Le M."/>
            <person name="Wang Q."/>
            <person name="Wei S."/>
            <person name="Zheng Y."/>
            <person name="Lin W."/>
            <person name="Duan Y."/>
            <person name="Cao H."/>
            <person name="Xiong S."/>
            <person name="Wang X."/>
            <person name="Wei L."/>
            <person name="Li C."/>
            <person name="Ma Q."/>
            <person name="Ju M."/>
            <person name="Zhao R."/>
            <person name="Li G."/>
            <person name="Mu C."/>
            <person name="Tian Q."/>
            <person name="Mei H."/>
            <person name="Zhang T."/>
            <person name="Gao T."/>
            <person name="Zhang H."/>
        </authorList>
    </citation>
    <scope>NUCLEOTIDE SEQUENCE</scope>
    <source>
        <strain evidence="1">KEN1</strain>
    </source>
</reference>
<gene>
    <name evidence="1" type="ORF">Slati_1342300</name>
</gene>
<protein>
    <recommendedName>
        <fullName evidence="2">Reverse transcriptase domain-containing protein</fullName>
    </recommendedName>
</protein>
<reference evidence="1" key="1">
    <citation type="submission" date="2020-06" db="EMBL/GenBank/DDBJ databases">
        <authorList>
            <person name="Li T."/>
            <person name="Hu X."/>
            <person name="Zhang T."/>
            <person name="Song X."/>
            <person name="Zhang H."/>
            <person name="Dai N."/>
            <person name="Sheng W."/>
            <person name="Hou X."/>
            <person name="Wei L."/>
        </authorList>
    </citation>
    <scope>NUCLEOTIDE SEQUENCE</scope>
    <source>
        <strain evidence="1">KEN1</strain>
        <tissue evidence="1">Leaf</tissue>
    </source>
</reference>
<proteinExistence type="predicted"/>
<dbReference type="PANTHER" id="PTHR33116">
    <property type="entry name" value="REVERSE TRANSCRIPTASE ZINC-BINDING DOMAIN-CONTAINING PROTEIN-RELATED-RELATED"/>
    <property type="match status" value="1"/>
</dbReference>
<accession>A0AAW2XHJ3</accession>